<comment type="caution">
    <text evidence="2">The sequence shown here is derived from an EMBL/GenBank/DDBJ whole genome shotgun (WGS) entry which is preliminary data.</text>
</comment>
<dbReference type="RefSeq" id="WP_004052375.1">
    <property type="nucleotide sequence ID" value="NZ_AOMC01000074.1"/>
</dbReference>
<evidence type="ECO:0000313" key="2">
    <source>
        <dbReference type="EMBL" id="EMA47528.1"/>
    </source>
</evidence>
<reference evidence="2 3" key="1">
    <citation type="journal article" date="2014" name="PLoS Genet.">
        <title>Phylogenetically driven sequencing of extremely halophilic archaea reveals strategies for static and dynamic osmo-response.</title>
        <authorList>
            <person name="Becker E.A."/>
            <person name="Seitzer P.M."/>
            <person name="Tritt A."/>
            <person name="Larsen D."/>
            <person name="Krusor M."/>
            <person name="Yao A.I."/>
            <person name="Wu D."/>
            <person name="Madern D."/>
            <person name="Eisen J.A."/>
            <person name="Darling A.E."/>
            <person name="Facciotti M.T."/>
        </authorList>
    </citation>
    <scope>NUCLEOTIDE SEQUENCE [LARGE SCALE GENOMIC DNA]</scope>
    <source>
        <strain evidence="2 3">DSM 1307</strain>
    </source>
</reference>
<accession>M0MQD8</accession>
<keyword evidence="1" id="KW-0472">Membrane</keyword>
<proteinExistence type="predicted"/>
<dbReference type="AlphaFoldDB" id="M0MQD8"/>
<dbReference type="Proteomes" id="UP000011568">
    <property type="component" value="Unassembled WGS sequence"/>
</dbReference>
<keyword evidence="1" id="KW-0812">Transmembrane</keyword>
<evidence type="ECO:0000313" key="3">
    <source>
        <dbReference type="Proteomes" id="UP000011568"/>
    </source>
</evidence>
<keyword evidence="1" id="KW-1133">Transmembrane helix</keyword>
<dbReference type="eggNOG" id="ENOG502N5DD">
    <property type="taxonomic scope" value="Archaea"/>
</dbReference>
<name>M0MQD8_HALMO</name>
<sequence>MDRDVKINLVCGGIVALSGFLGYIVLPLATGDFTDLTRIVTSAMGRSLGYHMLVLTMPSWLITFGGIVCARQWGLDSTWDDVVIVGGINGIPLLMAFATYVIAAVGMALVITVSGPIETPLVVIAAMGLILLALLVGFAFAAIVFVIVFLAVGVGSIAGYTSARAVIYLWGSRSARQ</sequence>
<organism evidence="2 3">
    <name type="scientific">Halococcus morrhuae DSM 1307</name>
    <dbReference type="NCBI Taxonomy" id="931277"/>
    <lineage>
        <taxon>Archaea</taxon>
        <taxon>Methanobacteriati</taxon>
        <taxon>Methanobacteriota</taxon>
        <taxon>Stenosarchaea group</taxon>
        <taxon>Halobacteria</taxon>
        <taxon>Halobacteriales</taxon>
        <taxon>Halococcaceae</taxon>
        <taxon>Halococcus</taxon>
    </lineage>
</organism>
<evidence type="ECO:0000256" key="1">
    <source>
        <dbReference type="SAM" id="Phobius"/>
    </source>
</evidence>
<feature type="transmembrane region" description="Helical" evidence="1">
    <location>
        <begin position="7"/>
        <end position="29"/>
    </location>
</feature>
<protein>
    <submittedName>
        <fullName evidence="2">Uncharacterized protein</fullName>
    </submittedName>
</protein>
<dbReference type="EMBL" id="AOMC01000074">
    <property type="protein sequence ID" value="EMA47528.1"/>
    <property type="molecule type" value="Genomic_DNA"/>
</dbReference>
<feature type="transmembrane region" description="Helical" evidence="1">
    <location>
        <begin position="49"/>
        <end position="70"/>
    </location>
</feature>
<feature type="transmembrane region" description="Helical" evidence="1">
    <location>
        <begin position="82"/>
        <end position="109"/>
    </location>
</feature>
<keyword evidence="3" id="KW-1185">Reference proteome</keyword>
<feature type="transmembrane region" description="Helical" evidence="1">
    <location>
        <begin position="121"/>
        <end position="154"/>
    </location>
</feature>
<gene>
    <name evidence="2" type="ORF">C448_05311</name>
</gene>
<dbReference type="OrthoDB" id="377374at2157"/>
<dbReference type="STRING" id="931277.C448_05311"/>